<keyword evidence="5 7" id="KW-0175">Coiled coil</keyword>
<feature type="coiled-coil region" evidence="7">
    <location>
        <begin position="1448"/>
        <end position="1591"/>
    </location>
</feature>
<feature type="region of interest" description="Disordered" evidence="8">
    <location>
        <begin position="252"/>
        <end position="272"/>
    </location>
</feature>
<dbReference type="GO" id="GO:0005634">
    <property type="term" value="C:nucleus"/>
    <property type="evidence" value="ECO:0007669"/>
    <property type="project" value="TreeGrafter"/>
</dbReference>
<dbReference type="GO" id="GO:0035371">
    <property type="term" value="C:microtubule plus-end"/>
    <property type="evidence" value="ECO:0007669"/>
    <property type="project" value="TreeGrafter"/>
</dbReference>
<evidence type="ECO:0000256" key="2">
    <source>
        <dbReference type="ARBA" id="ARBA00022490"/>
    </source>
</evidence>
<name>A0AAD8DTC3_MYTSE</name>
<dbReference type="Gene3D" id="2.30.30.190">
    <property type="entry name" value="CAP Gly-rich-like domain"/>
    <property type="match status" value="2"/>
</dbReference>
<dbReference type="InterPro" id="IPR000938">
    <property type="entry name" value="CAP-Gly_domain"/>
</dbReference>
<feature type="coiled-coil region" evidence="7">
    <location>
        <begin position="600"/>
        <end position="695"/>
    </location>
</feature>
<feature type="region of interest" description="Disordered" evidence="8">
    <location>
        <begin position="1779"/>
        <end position="1800"/>
    </location>
</feature>
<evidence type="ECO:0000256" key="4">
    <source>
        <dbReference type="ARBA" id="ARBA00022737"/>
    </source>
</evidence>
<feature type="coiled-coil region" evidence="7">
    <location>
        <begin position="867"/>
        <end position="1418"/>
    </location>
</feature>
<dbReference type="GO" id="GO:0051010">
    <property type="term" value="F:microtubule plus-end binding"/>
    <property type="evidence" value="ECO:0007669"/>
    <property type="project" value="TreeGrafter"/>
</dbReference>
<feature type="compositionally biased region" description="Pro residues" evidence="8">
    <location>
        <begin position="1788"/>
        <end position="1800"/>
    </location>
</feature>
<evidence type="ECO:0000256" key="3">
    <source>
        <dbReference type="ARBA" id="ARBA00022701"/>
    </source>
</evidence>
<feature type="compositionally biased region" description="Low complexity" evidence="8">
    <location>
        <begin position="47"/>
        <end position="61"/>
    </location>
</feature>
<feature type="coiled-coil region" evidence="7">
    <location>
        <begin position="1627"/>
        <end position="1675"/>
    </location>
</feature>
<evidence type="ECO:0000313" key="11">
    <source>
        <dbReference type="Proteomes" id="UP001231518"/>
    </source>
</evidence>
<dbReference type="GO" id="GO:0005938">
    <property type="term" value="C:cell cortex"/>
    <property type="evidence" value="ECO:0007669"/>
    <property type="project" value="TreeGrafter"/>
</dbReference>
<sequence length="1825" mass="205922">MSETQETLPPDTAPAPPAPPSSTSSDNASLASTATSPVTKPADSTRPTSLPKPSGLKPPSKIGRLCSNSAPKPAVPISPRTDGSSTDTLRKLSDDSSRKHLSDLIEAEEDEVSSSLPERPRSHRKASTSSTFSVTSMDALWENHPRRLSEAGLRRSSDHSVILTEDTDSFIIGERVWVGGTKPGQIAYIGETQFAPGDWAGIVLDEPIGKNDGSVAGVRYFQCPEKRGVFSRLTRLTRVPLITHAPHDASPISDAGSVFERPPSGTRQRRALSPNGSIRSIVSSKMNASISTTTNGDVRVGDRVIVSSSRGSKAGTLRYVGVTDFATGVWAGVELDDPLGKNDGSVDGKRYFECSPRFGLFAPVSKVSRSPSNRKPGACAIHSNGRATPLRRSNSRESLTSLGTSIASSRVGVRLGVTSLGAQRVGGPRASSTPVSAKNALQELLREKQQHLERLMRERELERAEMAKISLQADRAESALTQLKKEATQATSENSKLKAELDKINKLLEDEKQKVEDLMFRTEEENINREDYNKYKEAMEQEKKVREHRIRDLEAELELQSARAEATATALRMMEDQRAADTAAATEQHREELAAAHTLSSELQKLLDEAYALLKEKESEKDSLGKSMSEELTRLKTDSERALNEAKTKMAIAQTEYETQVSVLTAKLQLAESKLETEKQNLERLNKENSQIIIDLNTKLTQLQAAVDDKTLELNKVVGVSKEHEVNLNKEITKLKMELSAKILDLEQLEDSKRKHETVLKSLQEELGRVKDEYNSKVNEYETLLSEVSQQHEKNKTEMLGLQQSLAAKTKEYEKLLAELSTSTSSSEKLVSEYKQTIHERDKEIIKLKDDFEQTTANFNIKHSKIAEEHKKEIDDRNTKIEQLMKEIESHKVTLDQSKVEFEALNSQFIINVDELKLLKEENEKLKQSINELTQNNNELKEKISAMELEVGEYKRQFESANEKCAEIERAKEKIESEYMNLTGQTTDSNEQFNKLSQHLKETEKELQDLKDKHREVVNNHARAEQELKQKLFKIQEDFSVERGQLVISVNENVEKLKEADNRVKEIETQSVEINNRLRVLQTDNDKLLDENSILKNEIQALKVKEQEQVTEHESICKKLEIDIDRYKEEVSILKADGATSEVKLMEKVDQLTEAQNDLNNKLEEARKHEDSLQKILDDMTAQLNNQKSQYEKEISQLQNNLTNASEETNKLKSDETRLKEILEEKQNIVKDLTLKLEMLEVDLKSNIEIVTEKDRQIAQVNEELSKATESKKQLEDKLNGAALETSTLKQQYESLIANSSAEESVLKEQLGQLEVLKKEMSVLVQEKTSLESKYSETLAELTNLKKNHEEAVNKINENLTINNDLKKSLEEKDSLLKSQTEKYETDSQILSKLETDVAQLKQEVSNKDIIIQEKESQLTKMQESLQLGSSETQQLVAQLQLENTKLNETYKTEVESLNNTTKTLQSQITEKDKELEELRQTKEKLTELQTQVDKSEQDIKQLTSINEAQKMNYEDLNKQLQSQFDEYKKESKRARHDYKKSLSEYDKELKEAKDNVTAEIEKQNQLQQKLTEAENKIVELTQKLELVVVQQSGDVEKDKQLEKLTAELQLAKQSSANTVAKSDTLVKNLKADIENKVKDLRLKEDLIGKLQDEVKTYKAKVEIAEREKLLLQKEMAVKVQDIRDKNDNSAIGVLGQGDSASERVTDEKEMIDGQVSFLNSVIVDMQRKNEQLMARVQALEEGSVTSEPPLFNGRKARAVAPRLFCDICDVFDAHDTEDCPKQAGEPDAPPPPLNRRAAPPPRPYCDICEVFGHATENCDEEETF</sequence>
<dbReference type="SMART" id="SM01052">
    <property type="entry name" value="CAP_GLY"/>
    <property type="match status" value="2"/>
</dbReference>
<dbReference type="PROSITE" id="PS50245">
    <property type="entry name" value="CAP_GLY_2"/>
    <property type="match status" value="2"/>
</dbReference>
<keyword evidence="11" id="KW-1185">Reference proteome</keyword>
<evidence type="ECO:0000256" key="6">
    <source>
        <dbReference type="ARBA" id="ARBA00023212"/>
    </source>
</evidence>
<feature type="region of interest" description="Disordered" evidence="8">
    <location>
        <begin position="366"/>
        <end position="391"/>
    </location>
</feature>
<feature type="coiled-coil region" evidence="7">
    <location>
        <begin position="732"/>
        <end position="819"/>
    </location>
</feature>
<feature type="region of interest" description="Disordered" evidence="8">
    <location>
        <begin position="1"/>
        <end position="133"/>
    </location>
</feature>
<dbReference type="PANTHER" id="PTHR18916:SF93">
    <property type="entry name" value="RESTIN HOMOLOG"/>
    <property type="match status" value="1"/>
</dbReference>
<dbReference type="EMBL" id="JARGEI010000012">
    <property type="protein sequence ID" value="KAJ8722562.1"/>
    <property type="molecule type" value="Genomic_DNA"/>
</dbReference>
<feature type="domain" description="CAP-Gly" evidence="9">
    <location>
        <begin position="321"/>
        <end position="363"/>
    </location>
</feature>
<dbReference type="Proteomes" id="UP001231518">
    <property type="component" value="Chromosome 15"/>
</dbReference>
<evidence type="ECO:0000256" key="5">
    <source>
        <dbReference type="ARBA" id="ARBA00023054"/>
    </source>
</evidence>
<keyword evidence="4" id="KW-0677">Repeat</keyword>
<keyword evidence="6" id="KW-0206">Cytoskeleton</keyword>
<dbReference type="InterPro" id="IPR036859">
    <property type="entry name" value="CAP-Gly_dom_sf"/>
</dbReference>
<dbReference type="SUPFAM" id="SSF74924">
    <property type="entry name" value="Cap-Gly domain"/>
    <property type="match status" value="2"/>
</dbReference>
<gene>
    <name evidence="10" type="ORF">PYW07_003742</name>
</gene>
<dbReference type="GO" id="GO:0031122">
    <property type="term" value="P:cytoplasmic microtubule organization"/>
    <property type="evidence" value="ECO:0007669"/>
    <property type="project" value="TreeGrafter"/>
</dbReference>
<dbReference type="Pfam" id="PF01302">
    <property type="entry name" value="CAP_GLY"/>
    <property type="match status" value="2"/>
</dbReference>
<dbReference type="PROSITE" id="PS00845">
    <property type="entry name" value="CAP_GLY_1"/>
    <property type="match status" value="2"/>
</dbReference>
<dbReference type="Pfam" id="PF16641">
    <property type="entry name" value="CLIP1_ZNF"/>
    <property type="match status" value="2"/>
</dbReference>
<feature type="compositionally biased region" description="Pro residues" evidence="8">
    <location>
        <begin position="11"/>
        <end position="20"/>
    </location>
</feature>
<keyword evidence="3" id="KW-0493">Microtubule</keyword>
<dbReference type="SUPFAM" id="SSF90257">
    <property type="entry name" value="Myosin rod fragments"/>
    <property type="match status" value="1"/>
</dbReference>
<evidence type="ECO:0000313" key="10">
    <source>
        <dbReference type="EMBL" id="KAJ8722562.1"/>
    </source>
</evidence>
<organism evidence="10 11">
    <name type="scientific">Mythimna separata</name>
    <name type="common">Oriental armyworm</name>
    <name type="synonym">Pseudaletia separata</name>
    <dbReference type="NCBI Taxonomy" id="271217"/>
    <lineage>
        <taxon>Eukaryota</taxon>
        <taxon>Metazoa</taxon>
        <taxon>Ecdysozoa</taxon>
        <taxon>Arthropoda</taxon>
        <taxon>Hexapoda</taxon>
        <taxon>Insecta</taxon>
        <taxon>Pterygota</taxon>
        <taxon>Neoptera</taxon>
        <taxon>Endopterygota</taxon>
        <taxon>Lepidoptera</taxon>
        <taxon>Glossata</taxon>
        <taxon>Ditrysia</taxon>
        <taxon>Noctuoidea</taxon>
        <taxon>Noctuidae</taxon>
        <taxon>Noctuinae</taxon>
        <taxon>Hadenini</taxon>
        <taxon>Mythimna</taxon>
    </lineage>
</organism>
<reference evidence="10" key="1">
    <citation type="submission" date="2023-03" db="EMBL/GenBank/DDBJ databases">
        <title>Chromosome-level genomes of two armyworms, Mythimna separata and Mythimna loreyi, provide insights into the biosynthesis and reception of sex pheromones.</title>
        <authorList>
            <person name="Zhao H."/>
        </authorList>
    </citation>
    <scope>NUCLEOTIDE SEQUENCE</scope>
    <source>
        <strain evidence="10">BeijingLab</strain>
        <tissue evidence="10">Pupa</tissue>
    </source>
</reference>
<evidence type="ECO:0000256" key="7">
    <source>
        <dbReference type="SAM" id="Coils"/>
    </source>
</evidence>
<evidence type="ECO:0000256" key="8">
    <source>
        <dbReference type="SAM" id="MobiDB-lite"/>
    </source>
</evidence>
<accession>A0AAD8DTC3</accession>
<proteinExistence type="predicted"/>
<feature type="compositionally biased region" description="Low complexity" evidence="8">
    <location>
        <begin position="21"/>
        <end position="36"/>
    </location>
</feature>
<dbReference type="PANTHER" id="PTHR18916">
    <property type="entry name" value="DYNACTIN 1-RELATED MICROTUBULE-BINDING"/>
    <property type="match status" value="1"/>
</dbReference>
<keyword evidence="2" id="KW-0963">Cytoplasm</keyword>
<feature type="coiled-coil region" evidence="7">
    <location>
        <begin position="438"/>
        <end position="556"/>
    </location>
</feature>
<dbReference type="Gene3D" id="1.20.5.1160">
    <property type="entry name" value="Vasodilator-stimulated phosphoprotein"/>
    <property type="match status" value="1"/>
</dbReference>
<dbReference type="Gene3D" id="1.20.5.340">
    <property type="match status" value="1"/>
</dbReference>
<feature type="compositionally biased region" description="Basic and acidic residues" evidence="8">
    <location>
        <begin position="88"/>
        <end position="103"/>
    </location>
</feature>
<protein>
    <recommendedName>
        <fullName evidence="9">CAP-Gly domain-containing protein</fullName>
    </recommendedName>
</protein>
<evidence type="ECO:0000259" key="9">
    <source>
        <dbReference type="PROSITE" id="PS50245"/>
    </source>
</evidence>
<comment type="subcellular location">
    <subcellularLocation>
        <location evidence="1">Cytoplasm</location>
        <location evidence="1">Cytoskeleton</location>
    </subcellularLocation>
</comment>
<feature type="domain" description="CAP-Gly" evidence="9">
    <location>
        <begin position="190"/>
        <end position="232"/>
    </location>
</feature>
<comment type="caution">
    <text evidence="10">The sequence shown here is derived from an EMBL/GenBank/DDBJ whole genome shotgun (WGS) entry which is preliminary data.</text>
</comment>
<dbReference type="InterPro" id="IPR032108">
    <property type="entry name" value="CLIP1_ZNF"/>
</dbReference>
<evidence type="ECO:0000256" key="1">
    <source>
        <dbReference type="ARBA" id="ARBA00004245"/>
    </source>
</evidence>